<dbReference type="InterPro" id="IPR054280">
    <property type="entry name" value="DUF7014"/>
</dbReference>
<accession>D5SXY1</accession>
<dbReference type="Pfam" id="PF18863">
    <property type="entry name" value="AbiJ_NTD4"/>
    <property type="match status" value="1"/>
</dbReference>
<sequence>MNRPFDVFSKRIVKLPEVFEYDVLPDKLRNQLVILFDRTIFRLAENLNIGGEVQGTIRHLVARIGEEHGLNSLDDSFVPVSGRANSPIEQLRNCIWREGEVGIVLDAVEWLCIAFLHFDRQYEFLKLKSSTEIATLNYRFRENGIGYEFNIDAKKIIRIDSTLLHQSSILPSLSLLTDPLYSTANSEFVIAFEDYKKGDYDDCAVKSCSAFESTLKVICTRKGWAFDPNKDTCSKLVEIVVKNGNLDSFLTEPFKLIGSIRNKLSAAHGGGTSQRVVTEEMARYCLNSTASAILYMVEATR</sequence>
<evidence type="ECO:0008006" key="5">
    <source>
        <dbReference type="Google" id="ProtNLM"/>
    </source>
</evidence>
<proteinExistence type="predicted"/>
<dbReference type="NCBIfam" id="NF046078">
    <property type="entry name" value="STM4504_CBY0614"/>
    <property type="match status" value="1"/>
</dbReference>
<keyword evidence="4" id="KW-1185">Reference proteome</keyword>
<dbReference type="KEGG" id="plm:Plim_3963"/>
<gene>
    <name evidence="3" type="ordered locus">Plim_3963</name>
</gene>
<feature type="domain" description="HEPN AbiJ-N-terminal" evidence="1">
    <location>
        <begin position="6"/>
        <end position="165"/>
    </location>
</feature>
<evidence type="ECO:0000259" key="2">
    <source>
        <dbReference type="Pfam" id="PF22809"/>
    </source>
</evidence>
<dbReference type="eggNOG" id="ENOG502Z7N9">
    <property type="taxonomic scope" value="Bacteria"/>
</dbReference>
<dbReference type="AlphaFoldDB" id="D5SXY1"/>
<name>D5SXY1_PLAL2</name>
<dbReference type="OrthoDB" id="8113776at2"/>
<dbReference type="Pfam" id="PF22809">
    <property type="entry name" value="DUF7014"/>
    <property type="match status" value="1"/>
</dbReference>
<dbReference type="Proteomes" id="UP000002220">
    <property type="component" value="Chromosome"/>
</dbReference>
<protein>
    <recommendedName>
        <fullName evidence="5">Abortive infection protein-like C-terminal domain-containing protein</fullName>
    </recommendedName>
</protein>
<feature type="domain" description="DUF7014" evidence="2">
    <location>
        <begin position="178"/>
        <end position="298"/>
    </location>
</feature>
<organism evidence="3 4">
    <name type="scientific">Planctopirus limnophila (strain ATCC 43296 / DSM 3776 / IFAM 1008 / Mu 290)</name>
    <name type="common">Planctomyces limnophilus</name>
    <dbReference type="NCBI Taxonomy" id="521674"/>
    <lineage>
        <taxon>Bacteria</taxon>
        <taxon>Pseudomonadati</taxon>
        <taxon>Planctomycetota</taxon>
        <taxon>Planctomycetia</taxon>
        <taxon>Planctomycetales</taxon>
        <taxon>Planctomycetaceae</taxon>
        <taxon>Planctopirus</taxon>
    </lineage>
</organism>
<evidence type="ECO:0000313" key="4">
    <source>
        <dbReference type="Proteomes" id="UP000002220"/>
    </source>
</evidence>
<reference evidence="3 4" key="1">
    <citation type="journal article" date="2010" name="Stand. Genomic Sci.">
        <title>Complete genome sequence of Planctomyces limnophilus type strain (Mu 290).</title>
        <authorList>
            <person name="Labutti K."/>
            <person name="Sikorski J."/>
            <person name="Schneider S."/>
            <person name="Nolan M."/>
            <person name="Lucas S."/>
            <person name="Glavina Del Rio T."/>
            <person name="Tice H."/>
            <person name="Cheng J.F."/>
            <person name="Goodwin L."/>
            <person name="Pitluck S."/>
            <person name="Liolios K."/>
            <person name="Ivanova N."/>
            <person name="Mavromatis K."/>
            <person name="Mikhailova N."/>
            <person name="Pati A."/>
            <person name="Chen A."/>
            <person name="Palaniappan K."/>
            <person name="Land M."/>
            <person name="Hauser L."/>
            <person name="Chang Y.J."/>
            <person name="Jeffries C.D."/>
            <person name="Tindall B.J."/>
            <person name="Rohde M."/>
            <person name="Goker M."/>
            <person name="Woyke T."/>
            <person name="Bristow J."/>
            <person name="Eisen J.A."/>
            <person name="Markowitz V."/>
            <person name="Hugenholtz P."/>
            <person name="Kyrpides N.C."/>
            <person name="Klenk H.P."/>
            <person name="Lapidus A."/>
        </authorList>
    </citation>
    <scope>NUCLEOTIDE SEQUENCE [LARGE SCALE GENOMIC DNA]</scope>
    <source>
        <strain evidence="4">ATCC 43296 / DSM 3776 / IFAM 1008 / 290</strain>
    </source>
</reference>
<dbReference type="EMBL" id="CP001744">
    <property type="protein sequence ID" value="ADG69774.1"/>
    <property type="molecule type" value="Genomic_DNA"/>
</dbReference>
<dbReference type="InterPro" id="IPR049503">
    <property type="entry name" value="AbiJ_NTD4"/>
</dbReference>
<evidence type="ECO:0000259" key="1">
    <source>
        <dbReference type="Pfam" id="PF18863"/>
    </source>
</evidence>
<dbReference type="RefSeq" id="WP_013112205.1">
    <property type="nucleotide sequence ID" value="NC_014148.1"/>
</dbReference>
<evidence type="ECO:0000313" key="3">
    <source>
        <dbReference type="EMBL" id="ADG69774.1"/>
    </source>
</evidence>
<dbReference type="HOGENOM" id="CLU_060950_0_0_0"/>